<evidence type="ECO:0000313" key="3">
    <source>
        <dbReference type="EMBL" id="MDL0431570.1"/>
    </source>
</evidence>
<protein>
    <recommendedName>
        <fullName evidence="5">Twin-arginine translocation pathway signal</fullName>
    </recommendedName>
</protein>
<name>A0ABT7IBP5_9GAMM</name>
<keyword evidence="2" id="KW-0472">Membrane</keyword>
<organism evidence="3 4">
    <name type="scientific">Marinobacter azerbaijanicus</name>
    <dbReference type="NCBI Taxonomy" id="3050455"/>
    <lineage>
        <taxon>Bacteria</taxon>
        <taxon>Pseudomonadati</taxon>
        <taxon>Pseudomonadota</taxon>
        <taxon>Gammaproteobacteria</taxon>
        <taxon>Pseudomonadales</taxon>
        <taxon>Marinobacteraceae</taxon>
        <taxon>Marinobacter</taxon>
    </lineage>
</organism>
<dbReference type="InterPro" id="IPR006311">
    <property type="entry name" value="TAT_signal"/>
</dbReference>
<evidence type="ECO:0008006" key="5">
    <source>
        <dbReference type="Google" id="ProtNLM"/>
    </source>
</evidence>
<gene>
    <name evidence="3" type="ORF">QPM17_10545</name>
</gene>
<comment type="caution">
    <text evidence="3">The sequence shown here is derived from an EMBL/GenBank/DDBJ whole genome shotgun (WGS) entry which is preliminary data.</text>
</comment>
<feature type="compositionally biased region" description="Basic and acidic residues" evidence="1">
    <location>
        <begin position="1"/>
        <end position="11"/>
    </location>
</feature>
<keyword evidence="2" id="KW-1133">Transmembrane helix</keyword>
<accession>A0ABT7IBP5</accession>
<dbReference type="EMBL" id="JASSVS010000004">
    <property type="protein sequence ID" value="MDL0431570.1"/>
    <property type="molecule type" value="Genomic_DNA"/>
</dbReference>
<dbReference type="PROSITE" id="PS51318">
    <property type="entry name" value="TAT"/>
    <property type="match status" value="1"/>
</dbReference>
<keyword evidence="4" id="KW-1185">Reference proteome</keyword>
<sequence length="186" mass="20780">MNNDKKTENHPKNASPQLSRRGFIAGSGAALVGGAVLMSGTGLFAADSKAARKIGEESNRTLLRMARDIYPHDDLEDKYYRQVMVPLAQKAETDPKLMELLTVGVEALNQESKARYGTTYLNVETEDERVVVLKAIEPSAFFQKIKGDLMMGIYNNPEIWKKFGFGGSSWEHGGYINRGYDEIDWI</sequence>
<feature type="transmembrane region" description="Helical" evidence="2">
    <location>
        <begin position="23"/>
        <end position="46"/>
    </location>
</feature>
<feature type="region of interest" description="Disordered" evidence="1">
    <location>
        <begin position="1"/>
        <end position="20"/>
    </location>
</feature>
<dbReference type="RefSeq" id="WP_285390668.1">
    <property type="nucleotide sequence ID" value="NZ_JASSVS010000004.1"/>
</dbReference>
<keyword evidence="2" id="KW-0812">Transmembrane</keyword>
<dbReference type="Proteomes" id="UP001227964">
    <property type="component" value="Unassembled WGS sequence"/>
</dbReference>
<evidence type="ECO:0000256" key="2">
    <source>
        <dbReference type="SAM" id="Phobius"/>
    </source>
</evidence>
<evidence type="ECO:0000256" key="1">
    <source>
        <dbReference type="SAM" id="MobiDB-lite"/>
    </source>
</evidence>
<evidence type="ECO:0000313" key="4">
    <source>
        <dbReference type="Proteomes" id="UP001227964"/>
    </source>
</evidence>
<proteinExistence type="predicted"/>
<reference evidence="3 4" key="1">
    <citation type="submission" date="2023-06" db="EMBL/GenBank/DDBJ databases">
        <title>Marinobacter azerbaijanicus a moderately halophilic, isolated from Urmia Lake in Azerbaijan region of Iran.</title>
        <authorList>
            <person name="Sanchez-Porro C."/>
            <person name="Aghdam E.M."/>
            <person name="Saheb S.M."/>
            <person name="Tarhriz V."/>
            <person name="Kazemi E."/>
            <person name="Ammozegar M.A."/>
            <person name="Ventosa A."/>
            <person name="Hejazi M.S."/>
        </authorList>
    </citation>
    <scope>NUCLEOTIDE SEQUENCE [LARGE SCALE GENOMIC DNA]</scope>
    <source>
        <strain evidence="3 4">TBZ242</strain>
    </source>
</reference>